<evidence type="ECO:0000259" key="4">
    <source>
        <dbReference type="PROSITE" id="PS50144"/>
    </source>
</evidence>
<dbReference type="Gene3D" id="2.60.210.10">
    <property type="entry name" value="Apoptosis, Tumor Necrosis Factor Receptor Associated Protein 2, Chain A"/>
    <property type="match status" value="1"/>
</dbReference>
<dbReference type="eggNOG" id="KOG1987">
    <property type="taxonomic scope" value="Eukaryota"/>
</dbReference>
<dbReference type="InterPro" id="IPR011333">
    <property type="entry name" value="SKP1/BTB/POZ_sf"/>
</dbReference>
<dbReference type="Pfam" id="PF24570">
    <property type="entry name" value="BACK_BPM_SPOP"/>
    <property type="match status" value="1"/>
</dbReference>
<dbReference type="InterPro" id="IPR000210">
    <property type="entry name" value="BTB/POZ_dom"/>
</dbReference>
<protein>
    <recommendedName>
        <fullName evidence="8">BTB domain-containing protein</fullName>
    </recommendedName>
</protein>
<dbReference type="HOGENOM" id="CLU_004253_2_1_1"/>
<evidence type="ECO:0000259" key="3">
    <source>
        <dbReference type="PROSITE" id="PS50097"/>
    </source>
</evidence>
<dbReference type="EMBL" id="AGNK02005600">
    <property type="status" value="NOT_ANNOTATED_CDS"/>
    <property type="molecule type" value="Genomic_DNA"/>
</dbReference>
<name>K4AI87_SETIT</name>
<evidence type="ECO:0008006" key="8">
    <source>
        <dbReference type="Google" id="ProtNLM"/>
    </source>
</evidence>
<reference evidence="5" key="2">
    <citation type="submission" date="2015-07" db="EMBL/GenBank/DDBJ databases">
        <authorList>
            <person name="Noorani M."/>
        </authorList>
    </citation>
    <scope>NUCLEOTIDE SEQUENCE</scope>
    <source>
        <strain evidence="5">Yugu1</strain>
    </source>
</reference>
<dbReference type="SMART" id="SM00225">
    <property type="entry name" value="BTB"/>
    <property type="match status" value="1"/>
</dbReference>
<reference evidence="6" key="3">
    <citation type="submission" date="2018-08" db="UniProtKB">
        <authorList>
            <consortium name="EnsemblPlants"/>
        </authorList>
    </citation>
    <scope>IDENTIFICATION</scope>
    <source>
        <strain evidence="6">Yugu1</strain>
    </source>
</reference>
<dbReference type="CDD" id="cd00121">
    <property type="entry name" value="MATH"/>
    <property type="match status" value="1"/>
</dbReference>
<gene>
    <name evidence="6" type="primary">LOC101767872</name>
    <name evidence="5" type="ORF">SETIT_9G246600v2</name>
</gene>
<evidence type="ECO:0000313" key="7">
    <source>
        <dbReference type="Proteomes" id="UP000004995"/>
    </source>
</evidence>
<accession>K4AI87</accession>
<comment type="similarity">
    <text evidence="2">Belongs to the Tdpoz family.</text>
</comment>
<proteinExistence type="inferred from homology"/>
<dbReference type="SUPFAM" id="SSF54695">
    <property type="entry name" value="POZ domain"/>
    <property type="match status" value="1"/>
</dbReference>
<evidence type="ECO:0000313" key="5">
    <source>
        <dbReference type="EMBL" id="RCV42823.1"/>
    </source>
</evidence>
<feature type="domain" description="BTB" evidence="3">
    <location>
        <begin position="189"/>
        <end position="258"/>
    </location>
</feature>
<dbReference type="OMA" id="CHTHTTE"/>
<dbReference type="Gene3D" id="1.25.40.420">
    <property type="match status" value="1"/>
</dbReference>
<evidence type="ECO:0000313" key="6">
    <source>
        <dbReference type="EnsemblPlants" id="KQK88993"/>
    </source>
</evidence>
<dbReference type="Gene3D" id="3.30.710.10">
    <property type="entry name" value="Potassium Channel Kv1.1, Chain A"/>
    <property type="match status" value="1"/>
</dbReference>
<evidence type="ECO:0000256" key="1">
    <source>
        <dbReference type="ARBA" id="ARBA00004906"/>
    </source>
</evidence>
<dbReference type="GeneID" id="101767872"/>
<dbReference type="Pfam" id="PF00651">
    <property type="entry name" value="BTB"/>
    <property type="match status" value="1"/>
</dbReference>
<dbReference type="SUPFAM" id="SSF49599">
    <property type="entry name" value="TRAF domain-like"/>
    <property type="match status" value="1"/>
</dbReference>
<dbReference type="EnsemblPlants" id="KQK88993">
    <property type="protein sequence ID" value="KQK88993"/>
    <property type="gene ID" value="SETIT_038596mg"/>
</dbReference>
<keyword evidence="7" id="KW-1185">Reference proteome</keyword>
<comment type="pathway">
    <text evidence="1">Protein modification; protein ubiquitination.</text>
</comment>
<dbReference type="Gramene" id="KQK88993">
    <property type="protein sequence ID" value="KQK88993"/>
    <property type="gene ID" value="SETIT_038596mg"/>
</dbReference>
<dbReference type="InterPro" id="IPR045005">
    <property type="entry name" value="BPM1-6"/>
</dbReference>
<dbReference type="PANTHER" id="PTHR26379:SF422">
    <property type="entry name" value="BTB DOMAIN-CONTAINING PROTEIN"/>
    <property type="match status" value="1"/>
</dbReference>
<reference evidence="5 7" key="1">
    <citation type="journal article" date="2012" name="Nat. Biotechnol.">
        <title>Reference genome sequence of the model plant Setaria.</title>
        <authorList>
            <person name="Bennetzen J.L."/>
            <person name="Schmutz J."/>
            <person name="Wang H."/>
            <person name="Percifield R."/>
            <person name="Hawkins J."/>
            <person name="Pontaroli A.C."/>
            <person name="Estep M."/>
            <person name="Feng L."/>
            <person name="Vaughn J.N."/>
            <person name="Grimwood J."/>
            <person name="Jenkins J."/>
            <person name="Barry K."/>
            <person name="Lindquist E."/>
            <person name="Hellsten U."/>
            <person name="Deshpande S."/>
            <person name="Wang X."/>
            <person name="Wu X."/>
            <person name="Mitros T."/>
            <person name="Triplett J."/>
            <person name="Yang X."/>
            <person name="Ye C.Y."/>
            <person name="Mauro-Herrera M."/>
            <person name="Wang L."/>
            <person name="Li P."/>
            <person name="Sharma M."/>
            <person name="Sharma R."/>
            <person name="Ronald P.C."/>
            <person name="Panaud O."/>
            <person name="Kellogg E.A."/>
            <person name="Brutnell T.P."/>
            <person name="Doust A.N."/>
            <person name="Tuskan G.A."/>
            <person name="Rokhsar D."/>
            <person name="Devos K.M."/>
        </authorList>
    </citation>
    <scope>NUCLEOTIDE SEQUENCE [LARGE SCALE GENOMIC DNA]</scope>
    <source>
        <strain evidence="7">cv. Yugu1</strain>
        <strain evidence="5">Yugu1</strain>
    </source>
</reference>
<dbReference type="PANTHER" id="PTHR26379">
    <property type="entry name" value="BTB/POZ AND MATH DOMAIN-CONTAINING PROTEIN 1"/>
    <property type="match status" value="1"/>
</dbReference>
<dbReference type="InterPro" id="IPR056423">
    <property type="entry name" value="BACK_BPM_SPOP"/>
</dbReference>
<dbReference type="Proteomes" id="UP000004995">
    <property type="component" value="Unassembled WGS sequence"/>
</dbReference>
<dbReference type="PROSITE" id="PS50144">
    <property type="entry name" value="MATH"/>
    <property type="match status" value="1"/>
</dbReference>
<dbReference type="CDD" id="cd18280">
    <property type="entry name" value="BTB_POZ_BPM_plant"/>
    <property type="match status" value="1"/>
</dbReference>
<dbReference type="Pfam" id="PF22486">
    <property type="entry name" value="MATH_2"/>
    <property type="match status" value="1"/>
</dbReference>
<dbReference type="InterPro" id="IPR002083">
    <property type="entry name" value="MATH/TRAF_dom"/>
</dbReference>
<dbReference type="InterPro" id="IPR008974">
    <property type="entry name" value="TRAF-like"/>
</dbReference>
<dbReference type="OrthoDB" id="6359816at2759"/>
<sequence length="357" mass="39545">MPAPGSASSIVAGTVTGHHLLHIEGHSRTKEELPNGRCVQSRPFTVGGLSWRVWYYPNGAQPECADYISIFVCLDDSTAAAERPEPFRARARFSVLDRDGEPVPCHTHTTEVREFSGDSTGYGFDRFVRRGFLEKSEHLKDDCFTIRCDIIISEQLRTEDRAAASPLTPVPPSDMHRHFGDLLVTQDGADVTFQVAGKTFRGHRCILAARSPVFKAELLGAMREGSATGACVQIGDMLPEVFKILLHFIYNDSLPEMEGQEEAVLAQHLLEAADRYDMQRLKLICEDKLFRHLDVSTAATTLVLAEQHHCHGLKEACIEFLKSPSVLEAVVATDGFEHLSKSCPALLKELMCKLAAR</sequence>
<dbReference type="KEGG" id="sita:101767872"/>
<dbReference type="RefSeq" id="XP_012704458.1">
    <property type="nucleotide sequence ID" value="XM_012849004.2"/>
</dbReference>
<dbReference type="AlphaFoldDB" id="K4AI87"/>
<organism evidence="6 7">
    <name type="scientific">Setaria italica</name>
    <name type="common">Foxtail millet</name>
    <name type="synonym">Panicum italicum</name>
    <dbReference type="NCBI Taxonomy" id="4555"/>
    <lineage>
        <taxon>Eukaryota</taxon>
        <taxon>Viridiplantae</taxon>
        <taxon>Streptophyta</taxon>
        <taxon>Embryophyta</taxon>
        <taxon>Tracheophyta</taxon>
        <taxon>Spermatophyta</taxon>
        <taxon>Magnoliopsida</taxon>
        <taxon>Liliopsida</taxon>
        <taxon>Poales</taxon>
        <taxon>Poaceae</taxon>
        <taxon>PACMAD clade</taxon>
        <taxon>Panicoideae</taxon>
        <taxon>Panicodae</taxon>
        <taxon>Paniceae</taxon>
        <taxon>Cenchrinae</taxon>
        <taxon>Setaria</taxon>
    </lineage>
</organism>
<evidence type="ECO:0000256" key="2">
    <source>
        <dbReference type="ARBA" id="ARBA00010846"/>
    </source>
</evidence>
<dbReference type="PROSITE" id="PS50097">
    <property type="entry name" value="BTB"/>
    <property type="match status" value="1"/>
</dbReference>
<dbReference type="EMBL" id="CM003536">
    <property type="protein sequence ID" value="RCV42823.1"/>
    <property type="molecule type" value="Genomic_DNA"/>
</dbReference>
<feature type="domain" description="MATH" evidence="4">
    <location>
        <begin position="16"/>
        <end position="150"/>
    </location>
</feature>
<dbReference type="GO" id="GO:0016567">
    <property type="term" value="P:protein ubiquitination"/>
    <property type="evidence" value="ECO:0007669"/>
    <property type="project" value="InterPro"/>
</dbReference>